<dbReference type="GO" id="GO:0004519">
    <property type="term" value="F:endonuclease activity"/>
    <property type="evidence" value="ECO:0007669"/>
    <property type="project" value="InterPro"/>
</dbReference>
<reference evidence="3" key="1">
    <citation type="submission" date="2020-10" db="EMBL/GenBank/DDBJ databases">
        <authorList>
            <person name="Gilroy R."/>
        </authorList>
    </citation>
    <scope>NUCLEOTIDE SEQUENCE</scope>
    <source>
        <strain evidence="3">2830</strain>
    </source>
</reference>
<dbReference type="Pfam" id="PF17288">
    <property type="entry name" value="Terminase_3C"/>
    <property type="match status" value="1"/>
</dbReference>
<evidence type="ECO:0000313" key="4">
    <source>
        <dbReference type="Proteomes" id="UP000824124"/>
    </source>
</evidence>
<dbReference type="AlphaFoldDB" id="A0A9D1HJJ6"/>
<dbReference type="GO" id="GO:0005524">
    <property type="term" value="F:ATP binding"/>
    <property type="evidence" value="ECO:0007669"/>
    <property type="project" value="InterPro"/>
</dbReference>
<dbReference type="Gene3D" id="3.40.50.300">
    <property type="entry name" value="P-loop containing nucleotide triphosphate hydrolases"/>
    <property type="match status" value="1"/>
</dbReference>
<dbReference type="InterPro" id="IPR006437">
    <property type="entry name" value="Phage_terminase_lsu"/>
</dbReference>
<dbReference type="InterPro" id="IPR035413">
    <property type="entry name" value="Terminase_L_C"/>
</dbReference>
<dbReference type="InterPro" id="IPR044269">
    <property type="entry name" value="Terminase_large_su_SPP1-like"/>
</dbReference>
<comment type="caution">
    <text evidence="3">The sequence shown here is derived from an EMBL/GenBank/DDBJ whole genome shotgun (WGS) entry which is preliminary data.</text>
</comment>
<dbReference type="Pfam" id="PF04466">
    <property type="entry name" value="Terminase_3"/>
    <property type="match status" value="1"/>
</dbReference>
<feature type="domain" description="Phage terminase large subunit C-terminal" evidence="2">
    <location>
        <begin position="279"/>
        <end position="421"/>
    </location>
</feature>
<dbReference type="PANTHER" id="PTHR39184">
    <property type="match status" value="1"/>
</dbReference>
<dbReference type="InterPro" id="IPR027417">
    <property type="entry name" value="P-loop_NTPase"/>
</dbReference>
<dbReference type="NCBIfam" id="TIGR01547">
    <property type="entry name" value="phage_term_2"/>
    <property type="match status" value="1"/>
</dbReference>
<dbReference type="GO" id="GO:0016887">
    <property type="term" value="F:ATP hydrolysis activity"/>
    <property type="evidence" value="ECO:0007669"/>
    <property type="project" value="InterPro"/>
</dbReference>
<feature type="domain" description="Phage terminase large subunit N-terminal" evidence="1">
    <location>
        <begin position="41"/>
        <end position="244"/>
    </location>
</feature>
<evidence type="ECO:0000313" key="3">
    <source>
        <dbReference type="EMBL" id="HIU10192.1"/>
    </source>
</evidence>
<protein>
    <submittedName>
        <fullName evidence="3">PBSX family phage terminase large subunit</fullName>
    </submittedName>
</protein>
<accession>A0A9D1HJJ6</accession>
<evidence type="ECO:0000259" key="1">
    <source>
        <dbReference type="Pfam" id="PF04466"/>
    </source>
</evidence>
<dbReference type="Proteomes" id="UP000824124">
    <property type="component" value="Unassembled WGS sequence"/>
</dbReference>
<evidence type="ECO:0000259" key="2">
    <source>
        <dbReference type="Pfam" id="PF17288"/>
    </source>
</evidence>
<dbReference type="InterPro" id="IPR052380">
    <property type="entry name" value="Viral_DNA_packaging_terminase"/>
</dbReference>
<dbReference type="InterPro" id="IPR035412">
    <property type="entry name" value="Terminase_L_N"/>
</dbReference>
<proteinExistence type="inferred from homology"/>
<sequence length="430" mass="49769">MCCANTGRGGAEVRFNEKVREIYLPALVGAGYREFWQFCGRYRVVKGSRASKKSKTTALNLIWRILKMPQANALVVRRTYRSLKNSCYAELKWAIRQFGVAADWRFREEPLELTYLPTGQKVYFRGLDDPQKLTSIVAEQGALCFVWLEEAFEISREEDFAMLDESVRGAAPPGLFKQLTLTFNPWNERHWLKRRFFDAPPDPDVLAMTVDWRCNEFLDAADRRMFERMAEREPARYRVAGLGEWGVAGGLVYERWQESEFDPREVAAKPGVQTAFGLDFGYVNDETALFCGLVDLASRRLYVFDEIYHKGMSNEQIAEAVTRRGYAKEKIRADAAEPKSIDRLRELGLYRLRAARKGPGSVMAGIDYLRDFDIIVRPCCRNFLREISCYCWERDREGRYLNYPADENNHLMDAMRYAVSDLLMGDVYSF</sequence>
<gene>
    <name evidence="3" type="ORF">IAB00_02955</name>
</gene>
<dbReference type="Gene3D" id="3.30.420.280">
    <property type="match status" value="1"/>
</dbReference>
<dbReference type="EMBL" id="DVMH01000018">
    <property type="protein sequence ID" value="HIU10192.1"/>
    <property type="molecule type" value="Genomic_DNA"/>
</dbReference>
<organism evidence="3 4">
    <name type="scientific">Candidatus Avidehalobacter gallistercoris</name>
    <dbReference type="NCBI Taxonomy" id="2840694"/>
    <lineage>
        <taxon>Bacteria</taxon>
        <taxon>Bacillati</taxon>
        <taxon>Bacillota</taxon>
        <taxon>Clostridia</taxon>
        <taxon>Eubacteriales</taxon>
        <taxon>Peptococcaceae</taxon>
        <taxon>Peptococcaceae incertae sedis</taxon>
        <taxon>Candidatus Avidehalobacter</taxon>
    </lineage>
</organism>
<name>A0A9D1HJJ6_9FIRM</name>
<dbReference type="PANTHER" id="PTHR39184:SF1">
    <property type="entry name" value="PBSX PHAGE TERMINASE LARGE SUBUNIT"/>
    <property type="match status" value="1"/>
</dbReference>
<dbReference type="HAMAP" id="MF_04145">
    <property type="entry name" value="TERL_SPP1"/>
    <property type="match status" value="1"/>
</dbReference>
<reference evidence="3" key="2">
    <citation type="journal article" date="2021" name="PeerJ">
        <title>Extensive microbial diversity within the chicken gut microbiome revealed by metagenomics and culture.</title>
        <authorList>
            <person name="Gilroy R."/>
            <person name="Ravi A."/>
            <person name="Getino M."/>
            <person name="Pursley I."/>
            <person name="Horton D.L."/>
            <person name="Alikhan N.F."/>
            <person name="Baker D."/>
            <person name="Gharbi K."/>
            <person name="Hall N."/>
            <person name="Watson M."/>
            <person name="Adriaenssens E.M."/>
            <person name="Foster-Nyarko E."/>
            <person name="Jarju S."/>
            <person name="Secka A."/>
            <person name="Antonio M."/>
            <person name="Oren A."/>
            <person name="Chaudhuri R.R."/>
            <person name="La Ragione R."/>
            <person name="Hildebrand F."/>
            <person name="Pallen M.J."/>
        </authorList>
    </citation>
    <scope>NUCLEOTIDE SEQUENCE</scope>
    <source>
        <strain evidence="3">2830</strain>
    </source>
</reference>